<gene>
    <name evidence="2" type="ORF">FE697_001115</name>
</gene>
<name>A0A5Q6S2X5_9ACTN</name>
<dbReference type="EMBL" id="VDFQ02000001">
    <property type="protein sequence ID" value="KAA1424559.1"/>
    <property type="molecule type" value="Genomic_DNA"/>
</dbReference>
<feature type="region of interest" description="Disordered" evidence="1">
    <location>
        <begin position="266"/>
        <end position="293"/>
    </location>
</feature>
<accession>A0A5Q6S2X5</accession>
<reference evidence="2 3" key="1">
    <citation type="submission" date="2019-09" db="EMBL/GenBank/DDBJ databases">
        <title>Mumia zhuanghuii sp. nov. isolated from the intestinal contents of plateau pika (Ochotona curzoniae) in the Qinghai-Tibet plateau of China.</title>
        <authorList>
            <person name="Tian Z."/>
        </authorList>
    </citation>
    <scope>NUCLEOTIDE SEQUENCE [LARGE SCALE GENOMIC DNA]</scope>
    <source>
        <strain evidence="3">350</strain>
    </source>
</reference>
<dbReference type="OrthoDB" id="3812613at2"/>
<proteinExistence type="predicted"/>
<sequence length="312" mass="31966">MRIDLPPERLLPDKDERVARILATSPPRRRSTPALRWAAPVAASVAAATVIGLSLGYAGDDPVGTPPSVPSVAAPSVASGQPADVELWIRDLPPDQAAAVATECVTSIGRSATIVASEVLSAQVQRSLLRGRAATAIVIVKDSETGETLGCEATLTKAGALRAVDGVASMGGRGSKSADNHTDATHPAIPTDGPGGYAVGSNGATYEVDERVAAVRQRFVVDGVPGPWHVARAVGRYVFVQARVAPTALRGAHALSLETQVVGHDGTLLDAPGDQEDGGGITRSPGTTRTDDRGWDLCQLATSAAGPSTCLP</sequence>
<dbReference type="RefSeq" id="WP_149767474.1">
    <property type="nucleotide sequence ID" value="NZ_VDFQ02000001.1"/>
</dbReference>
<comment type="caution">
    <text evidence="2">The sequence shown here is derived from an EMBL/GenBank/DDBJ whole genome shotgun (WGS) entry which is preliminary data.</text>
</comment>
<organism evidence="2 3">
    <name type="scientific">Mumia zhuanghuii</name>
    <dbReference type="NCBI Taxonomy" id="2585211"/>
    <lineage>
        <taxon>Bacteria</taxon>
        <taxon>Bacillati</taxon>
        <taxon>Actinomycetota</taxon>
        <taxon>Actinomycetes</taxon>
        <taxon>Propionibacteriales</taxon>
        <taxon>Nocardioidaceae</taxon>
        <taxon>Mumia</taxon>
    </lineage>
</organism>
<protein>
    <submittedName>
        <fullName evidence="2">Uncharacterized protein</fullName>
    </submittedName>
</protein>
<dbReference type="Proteomes" id="UP000307768">
    <property type="component" value="Unassembled WGS sequence"/>
</dbReference>
<evidence type="ECO:0000313" key="2">
    <source>
        <dbReference type="EMBL" id="KAA1424559.1"/>
    </source>
</evidence>
<evidence type="ECO:0000313" key="3">
    <source>
        <dbReference type="Proteomes" id="UP000307768"/>
    </source>
</evidence>
<dbReference type="AlphaFoldDB" id="A0A5Q6S2X5"/>
<feature type="region of interest" description="Disordered" evidence="1">
    <location>
        <begin position="172"/>
        <end position="202"/>
    </location>
</feature>
<evidence type="ECO:0000256" key="1">
    <source>
        <dbReference type="SAM" id="MobiDB-lite"/>
    </source>
</evidence>